<keyword evidence="3" id="KW-1185">Reference proteome</keyword>
<organism evidence="2 3">
    <name type="scientific">Virgisporangium aliadipatigenens</name>
    <dbReference type="NCBI Taxonomy" id="741659"/>
    <lineage>
        <taxon>Bacteria</taxon>
        <taxon>Bacillati</taxon>
        <taxon>Actinomycetota</taxon>
        <taxon>Actinomycetes</taxon>
        <taxon>Micromonosporales</taxon>
        <taxon>Micromonosporaceae</taxon>
        <taxon>Virgisporangium</taxon>
    </lineage>
</organism>
<evidence type="ECO:0000259" key="1">
    <source>
        <dbReference type="Pfam" id="PF01471"/>
    </source>
</evidence>
<proteinExistence type="predicted"/>
<dbReference type="InterPro" id="IPR002477">
    <property type="entry name" value="Peptidoglycan-bd-like"/>
</dbReference>
<sequence>MGRFVRTTVAAVTGMTLVGLAAATVVLLRPAPAPAELRASADATAAPVGHEEFADERTVKVAFRRAAAPPLTVAVTGRVTETGCAVGKAIESGKVVARVDGKPVLALATSVPLYRDLRLADVGTDVRALQQELRRLGYRPERSGTYGASTVQAVKALQKAAGVKDPDGALVASQVLWLPAPSVLPDTCELVLGAYLAGPAQVFAKVAATLTAIVVEAMPPGAVAGERTIRMAGVTGPLGADGTATDPELLAKVSASAEYRAALTTEKPLDVTAVVSLKERLKTVKVPPGALFAVDGDKGCVQSGAATYPVRIVSSRLGAALVVPVGEPFDSVNLGASITAASC</sequence>
<dbReference type="EMBL" id="BOPF01000020">
    <property type="protein sequence ID" value="GIJ48442.1"/>
    <property type="molecule type" value="Genomic_DNA"/>
</dbReference>
<evidence type="ECO:0000313" key="2">
    <source>
        <dbReference type="EMBL" id="GIJ48442.1"/>
    </source>
</evidence>
<dbReference type="InterPro" id="IPR036365">
    <property type="entry name" value="PGBD-like_sf"/>
</dbReference>
<dbReference type="AlphaFoldDB" id="A0A8J3YQ64"/>
<dbReference type="SUPFAM" id="SSF47090">
    <property type="entry name" value="PGBD-like"/>
    <property type="match status" value="1"/>
</dbReference>
<protein>
    <recommendedName>
        <fullName evidence="1">Peptidoglycan binding-like domain-containing protein</fullName>
    </recommendedName>
</protein>
<comment type="caution">
    <text evidence="2">The sequence shown here is derived from an EMBL/GenBank/DDBJ whole genome shotgun (WGS) entry which is preliminary data.</text>
</comment>
<feature type="domain" description="Peptidoglycan binding-like" evidence="1">
    <location>
        <begin position="123"/>
        <end position="168"/>
    </location>
</feature>
<dbReference type="Proteomes" id="UP000619260">
    <property type="component" value="Unassembled WGS sequence"/>
</dbReference>
<reference evidence="2" key="1">
    <citation type="submission" date="2021-01" db="EMBL/GenBank/DDBJ databases">
        <title>Whole genome shotgun sequence of Virgisporangium aliadipatigenens NBRC 105644.</title>
        <authorList>
            <person name="Komaki H."/>
            <person name="Tamura T."/>
        </authorList>
    </citation>
    <scope>NUCLEOTIDE SEQUENCE</scope>
    <source>
        <strain evidence="2">NBRC 105644</strain>
    </source>
</reference>
<dbReference type="InterPro" id="IPR036366">
    <property type="entry name" value="PGBDSf"/>
</dbReference>
<gene>
    <name evidence="2" type="ORF">Val02_53280</name>
</gene>
<dbReference type="Pfam" id="PF01471">
    <property type="entry name" value="PG_binding_1"/>
    <property type="match status" value="1"/>
</dbReference>
<dbReference type="Gene3D" id="1.10.101.10">
    <property type="entry name" value="PGBD-like superfamily/PGBD"/>
    <property type="match status" value="1"/>
</dbReference>
<name>A0A8J3YQ64_9ACTN</name>
<evidence type="ECO:0000313" key="3">
    <source>
        <dbReference type="Proteomes" id="UP000619260"/>
    </source>
</evidence>
<accession>A0A8J3YQ64</accession>